<dbReference type="EMBL" id="RCHC01000036">
    <property type="protein sequence ID" value="RLL17197.1"/>
    <property type="molecule type" value="Genomic_DNA"/>
</dbReference>
<keyword evidence="1" id="KW-0812">Transmembrane</keyword>
<feature type="transmembrane region" description="Helical" evidence="1">
    <location>
        <begin position="289"/>
        <end position="307"/>
    </location>
</feature>
<dbReference type="Proteomes" id="UP000280271">
    <property type="component" value="Unassembled WGS sequence"/>
</dbReference>
<evidence type="ECO:0000313" key="2">
    <source>
        <dbReference type="EMBL" id="RLL17197.1"/>
    </source>
</evidence>
<comment type="caution">
    <text evidence="2">The sequence shown here is derived from an EMBL/GenBank/DDBJ whole genome shotgun (WGS) entry which is preliminary data.</text>
</comment>
<reference evidence="2 3" key="1">
    <citation type="submission" date="2018-09" db="EMBL/GenBank/DDBJ databases">
        <title>The draft genome of Acinetobacter sp. strains.</title>
        <authorList>
            <person name="Qin J."/>
            <person name="Feng Y."/>
            <person name="Zong Z."/>
        </authorList>
    </citation>
    <scope>NUCLEOTIDE SEQUENCE [LARGE SCALE GENOMIC DNA]</scope>
    <source>
        <strain evidence="2 3">WCHAc060005</strain>
    </source>
</reference>
<gene>
    <name evidence="2" type="ORF">D9K81_17455</name>
</gene>
<dbReference type="RefSeq" id="WP_121523922.1">
    <property type="nucleotide sequence ID" value="NZ_RCHC01000036.1"/>
</dbReference>
<keyword evidence="1" id="KW-1133">Transmembrane helix</keyword>
<proteinExistence type="predicted"/>
<accession>A0ABX9TR49</accession>
<organism evidence="2 3">
    <name type="scientific">Acinetobacter chengduensis</name>
    <dbReference type="NCBI Taxonomy" id="2420890"/>
    <lineage>
        <taxon>Bacteria</taxon>
        <taxon>Pseudomonadati</taxon>
        <taxon>Pseudomonadota</taxon>
        <taxon>Gammaproteobacteria</taxon>
        <taxon>Moraxellales</taxon>
        <taxon>Moraxellaceae</taxon>
        <taxon>Acinetobacter</taxon>
    </lineage>
</organism>
<protein>
    <submittedName>
        <fullName evidence="2">Uncharacterized protein</fullName>
    </submittedName>
</protein>
<sequence length="380" mass="42729">MTDNSEIIDLLTAIVSTIENQDKQAQTAKLELLEQLKVIASKTDTVSTNFPKLIETLSNFDSKIASSFDDIQNVSKQLNSVVQQISVAQKALEAVKLQASNLNIEQTAAHIKNADVHARQLTEHLENNGQRYQNNMRAATNIAIQQVEILKNQVSTISDSFSDIVSNRISEEIINQVSSKLTQQISDQLKSEIEVSAKDTAEKLASSTFNKLDSTFNKAEQRLKENSTAFHNQIITTYNADLKTVKEISTELQATAQRSAELYQQREKAYQDHVLEEKKELKLSFLKKLAIGWAIVTITGLTFGLLSQTMVESGIEKALNYRMIEARLKGLGLQMLSPDLCKNYIPKQPFSQIPAIQTCFQFRNSQKIQTQYGELHVIYK</sequence>
<keyword evidence="1" id="KW-0472">Membrane</keyword>
<evidence type="ECO:0000313" key="3">
    <source>
        <dbReference type="Proteomes" id="UP000280271"/>
    </source>
</evidence>
<keyword evidence="3" id="KW-1185">Reference proteome</keyword>
<evidence type="ECO:0000256" key="1">
    <source>
        <dbReference type="SAM" id="Phobius"/>
    </source>
</evidence>
<name>A0ABX9TR49_9GAMM</name>